<evidence type="ECO:0000256" key="1">
    <source>
        <dbReference type="ARBA" id="ARBA00023125"/>
    </source>
</evidence>
<keyword evidence="1" id="KW-0238">DNA-binding</keyword>
<dbReference type="EMBL" id="JBHSSD010000041">
    <property type="protein sequence ID" value="MFC6164926.1"/>
    <property type="molecule type" value="Genomic_DNA"/>
</dbReference>
<dbReference type="SUPFAM" id="SSF47413">
    <property type="entry name" value="lambda repressor-like DNA-binding domains"/>
    <property type="match status" value="1"/>
</dbReference>
<organism evidence="4 5">
    <name type="scientific">Lactiplantibacillus dongliensis</name>
    <dbReference type="NCBI Taxonomy" id="2559919"/>
    <lineage>
        <taxon>Bacteria</taxon>
        <taxon>Bacillati</taxon>
        <taxon>Bacillota</taxon>
        <taxon>Bacilli</taxon>
        <taxon>Lactobacillales</taxon>
        <taxon>Lactobacillaceae</taxon>
        <taxon>Lactiplantibacillus</taxon>
    </lineage>
</organism>
<keyword evidence="2" id="KW-0812">Transmembrane</keyword>
<comment type="caution">
    <text evidence="4">The sequence shown here is derived from an EMBL/GenBank/DDBJ whole genome shotgun (WGS) entry which is preliminary data.</text>
</comment>
<proteinExistence type="predicted"/>
<evidence type="ECO:0000313" key="4">
    <source>
        <dbReference type="EMBL" id="MFC6164926.1"/>
    </source>
</evidence>
<dbReference type="Proteomes" id="UP001596253">
    <property type="component" value="Unassembled WGS sequence"/>
</dbReference>
<keyword evidence="5" id="KW-1185">Reference proteome</keyword>
<dbReference type="InterPro" id="IPR010982">
    <property type="entry name" value="Lambda_DNA-bd_dom_sf"/>
</dbReference>
<keyword evidence="2" id="KW-0472">Membrane</keyword>
<feature type="transmembrane region" description="Helical" evidence="2">
    <location>
        <begin position="104"/>
        <end position="123"/>
    </location>
</feature>
<evidence type="ECO:0000256" key="2">
    <source>
        <dbReference type="SAM" id="Phobius"/>
    </source>
</evidence>
<dbReference type="Pfam" id="PF01381">
    <property type="entry name" value="HTH_3"/>
    <property type="match status" value="1"/>
</dbReference>
<feature type="transmembrane region" description="Helical" evidence="2">
    <location>
        <begin position="76"/>
        <end position="98"/>
    </location>
</feature>
<feature type="transmembrane region" description="Helical" evidence="2">
    <location>
        <begin position="135"/>
        <end position="158"/>
    </location>
</feature>
<dbReference type="InterPro" id="IPR001387">
    <property type="entry name" value="Cro/C1-type_HTH"/>
</dbReference>
<dbReference type="Gene3D" id="1.10.260.40">
    <property type="entry name" value="lambda repressor-like DNA-binding domains"/>
    <property type="match status" value="1"/>
</dbReference>
<gene>
    <name evidence="4" type="ORF">ACFP3T_09620</name>
</gene>
<dbReference type="RefSeq" id="WP_137639709.1">
    <property type="nucleotide sequence ID" value="NZ_BJDK01000009.1"/>
</dbReference>
<keyword evidence="2" id="KW-1133">Transmembrane helix</keyword>
<feature type="domain" description="HTH cro/C1-type" evidence="3">
    <location>
        <begin position="9"/>
        <end position="63"/>
    </location>
</feature>
<dbReference type="PANTHER" id="PTHR46558:SF13">
    <property type="entry name" value="HTH-TYPE TRANSCRIPTIONAL REGULATOR IMMR"/>
    <property type="match status" value="1"/>
</dbReference>
<dbReference type="PANTHER" id="PTHR46558">
    <property type="entry name" value="TRACRIPTIONAL REGULATORY PROTEIN-RELATED-RELATED"/>
    <property type="match status" value="1"/>
</dbReference>
<dbReference type="PROSITE" id="PS50943">
    <property type="entry name" value="HTH_CROC1"/>
    <property type="match status" value="1"/>
</dbReference>
<sequence>MADTIGKRIKQQREKLALTQKQVAERLYVTQQTIARWESDKHVPPVKAIQDLSDLFGVNAAFFFGEERLVAHKFNVLALIGSLIVNFLFFVVALVVLIPLQLGILGLAVSGLIAPIVVLWQSIQQVEPFTISRLLASLVMLTVALVALPIIKQLIIYAGHLLRTYYRYNLNEIVYEVVPR</sequence>
<protein>
    <submittedName>
        <fullName evidence="4">Helix-turn-helix transcriptional regulator</fullName>
    </submittedName>
</protein>
<accession>A0ABW1R820</accession>
<name>A0ABW1R820_9LACO</name>
<dbReference type="CDD" id="cd00093">
    <property type="entry name" value="HTH_XRE"/>
    <property type="match status" value="1"/>
</dbReference>
<evidence type="ECO:0000313" key="5">
    <source>
        <dbReference type="Proteomes" id="UP001596253"/>
    </source>
</evidence>
<reference evidence="5" key="1">
    <citation type="journal article" date="2019" name="Int. J. Syst. Evol. Microbiol.">
        <title>The Global Catalogue of Microorganisms (GCM) 10K type strain sequencing project: providing services to taxonomists for standard genome sequencing and annotation.</title>
        <authorList>
            <consortium name="The Broad Institute Genomics Platform"/>
            <consortium name="The Broad Institute Genome Sequencing Center for Infectious Disease"/>
            <person name="Wu L."/>
            <person name="Ma J."/>
        </authorList>
    </citation>
    <scope>NUCLEOTIDE SEQUENCE [LARGE SCALE GENOMIC DNA]</scope>
    <source>
        <strain evidence="5">CCM 8932</strain>
    </source>
</reference>
<dbReference type="SMART" id="SM00530">
    <property type="entry name" value="HTH_XRE"/>
    <property type="match status" value="1"/>
</dbReference>
<evidence type="ECO:0000259" key="3">
    <source>
        <dbReference type="PROSITE" id="PS50943"/>
    </source>
</evidence>